<dbReference type="AlphaFoldDB" id="A0A3B1DBY5"/>
<dbReference type="EMBL" id="UOGJ01000154">
    <property type="protein sequence ID" value="VAX38282.1"/>
    <property type="molecule type" value="Genomic_DNA"/>
</dbReference>
<name>A0A3B1DBY5_9ZZZZ</name>
<organism evidence="2">
    <name type="scientific">hydrothermal vent metagenome</name>
    <dbReference type="NCBI Taxonomy" id="652676"/>
    <lineage>
        <taxon>unclassified sequences</taxon>
        <taxon>metagenomes</taxon>
        <taxon>ecological metagenomes</taxon>
    </lineage>
</organism>
<feature type="transmembrane region" description="Helical" evidence="1">
    <location>
        <begin position="12"/>
        <end position="33"/>
    </location>
</feature>
<sequence length="104" mass="12159">MLDLHDKKAQAILEFTFCMIVVFLMIYGVVKIFQWTGLDLAQRRITHDQKLVAGINTAWGQCKTWDSNMPPRCLAYFRDEEGPLNQIDPYFYEPVRMNAVWDGN</sequence>
<evidence type="ECO:0000256" key="1">
    <source>
        <dbReference type="SAM" id="Phobius"/>
    </source>
</evidence>
<keyword evidence="1" id="KW-0812">Transmembrane</keyword>
<gene>
    <name evidence="2" type="ORF">MNBD_UNCLBAC01-1583</name>
</gene>
<reference evidence="2" key="1">
    <citation type="submission" date="2018-06" db="EMBL/GenBank/DDBJ databases">
        <authorList>
            <person name="Zhirakovskaya E."/>
        </authorList>
    </citation>
    <scope>NUCLEOTIDE SEQUENCE</scope>
</reference>
<protein>
    <submittedName>
        <fullName evidence="2">Uncharacterized protein</fullName>
    </submittedName>
</protein>
<evidence type="ECO:0000313" key="2">
    <source>
        <dbReference type="EMBL" id="VAX38282.1"/>
    </source>
</evidence>
<keyword evidence="1" id="KW-1133">Transmembrane helix</keyword>
<keyword evidence="1" id="KW-0472">Membrane</keyword>
<proteinExistence type="predicted"/>
<accession>A0A3B1DBY5</accession>